<feature type="non-terminal residue" evidence="1">
    <location>
        <position position="138"/>
    </location>
</feature>
<evidence type="ECO:0000313" key="1">
    <source>
        <dbReference type="EMBL" id="GIY63817.1"/>
    </source>
</evidence>
<keyword evidence="2" id="KW-1185">Reference proteome</keyword>
<proteinExistence type="predicted"/>
<dbReference type="AlphaFoldDB" id="A0AAV4V0Q1"/>
<dbReference type="EMBL" id="BPLQ01012231">
    <property type="protein sequence ID" value="GIY63817.1"/>
    <property type="molecule type" value="Genomic_DNA"/>
</dbReference>
<comment type="caution">
    <text evidence="1">The sequence shown here is derived from an EMBL/GenBank/DDBJ whole genome shotgun (WGS) entry which is preliminary data.</text>
</comment>
<protein>
    <recommendedName>
        <fullName evidence="3">EGF-like domain-containing protein</fullName>
    </recommendedName>
</protein>
<gene>
    <name evidence="1" type="ORF">CDAR_545561</name>
</gene>
<accession>A0AAV4V0Q1</accession>
<reference evidence="1 2" key="1">
    <citation type="submission" date="2021-06" db="EMBL/GenBank/DDBJ databases">
        <title>Caerostris darwini draft genome.</title>
        <authorList>
            <person name="Kono N."/>
            <person name="Arakawa K."/>
        </authorList>
    </citation>
    <scope>NUCLEOTIDE SEQUENCE [LARGE SCALE GENOMIC DNA]</scope>
</reference>
<name>A0AAV4V0Q1_9ARAC</name>
<dbReference type="Proteomes" id="UP001054837">
    <property type="component" value="Unassembled WGS sequence"/>
</dbReference>
<organism evidence="1 2">
    <name type="scientific">Caerostris darwini</name>
    <dbReference type="NCBI Taxonomy" id="1538125"/>
    <lineage>
        <taxon>Eukaryota</taxon>
        <taxon>Metazoa</taxon>
        <taxon>Ecdysozoa</taxon>
        <taxon>Arthropoda</taxon>
        <taxon>Chelicerata</taxon>
        <taxon>Arachnida</taxon>
        <taxon>Araneae</taxon>
        <taxon>Araneomorphae</taxon>
        <taxon>Entelegynae</taxon>
        <taxon>Araneoidea</taxon>
        <taxon>Araneidae</taxon>
        <taxon>Caerostris</taxon>
    </lineage>
</organism>
<evidence type="ECO:0000313" key="2">
    <source>
        <dbReference type="Proteomes" id="UP001054837"/>
    </source>
</evidence>
<sequence length="138" mass="15219">MVTSVDLTARNHVDPKLFTGETVCVEQPLDSEFKFLPPPKKWSLQKHFNEDSLTPAADMNSTVKVLLLIVCVLVYASIVRCASVSKNSIEENQTDIHSIHSNYQLAACKCTGGKCVTENGKEVCKCPPEYGEIEGKCK</sequence>
<evidence type="ECO:0008006" key="3">
    <source>
        <dbReference type="Google" id="ProtNLM"/>
    </source>
</evidence>